<gene>
    <name evidence="2" type="ordered locus">Vdis_1067</name>
</gene>
<keyword evidence="3" id="KW-1185">Reference proteome</keyword>
<dbReference type="Proteomes" id="UP000006681">
    <property type="component" value="Chromosome"/>
</dbReference>
<organism evidence="2 3">
    <name type="scientific">Vulcanisaeta distributa (strain DSM 14429 / JCM 11212 / NBRC 100878 / IC-017)</name>
    <dbReference type="NCBI Taxonomy" id="572478"/>
    <lineage>
        <taxon>Archaea</taxon>
        <taxon>Thermoproteota</taxon>
        <taxon>Thermoprotei</taxon>
        <taxon>Thermoproteales</taxon>
        <taxon>Thermoproteaceae</taxon>
        <taxon>Vulcanisaeta</taxon>
    </lineage>
</organism>
<reference evidence="2 3" key="1">
    <citation type="journal article" date="2010" name="Stand. Genomic Sci.">
        <title>Complete genome sequence of Vulcanisaeta distributa type strain (IC-017).</title>
        <authorList>
            <person name="Mavromatis K."/>
            <person name="Sikorski J."/>
            <person name="Pabst E."/>
            <person name="Teshima H."/>
            <person name="Lapidus A."/>
            <person name="Lucas S."/>
            <person name="Nolan M."/>
            <person name="Glavina Del Rio T."/>
            <person name="Cheng J.F."/>
            <person name="Bruce D."/>
            <person name="Goodwin L."/>
            <person name="Pitluck S."/>
            <person name="Liolios K."/>
            <person name="Ivanova N."/>
            <person name="Mikhailova N."/>
            <person name="Pati A."/>
            <person name="Chen A."/>
            <person name="Palaniappan K."/>
            <person name="Land M."/>
            <person name="Hauser L."/>
            <person name="Chang Y.J."/>
            <person name="Jeffries C.D."/>
            <person name="Rohde M."/>
            <person name="Spring S."/>
            <person name="Goker M."/>
            <person name="Wirth R."/>
            <person name="Woyke T."/>
            <person name="Bristow J."/>
            <person name="Eisen J.A."/>
            <person name="Markowitz V."/>
            <person name="Hugenholtz P."/>
            <person name="Klenk H.P."/>
            <person name="Kyrpides N.C."/>
        </authorList>
    </citation>
    <scope>NUCLEOTIDE SEQUENCE [LARGE SCALE GENOMIC DNA]</scope>
    <source>
        <strain evidence="3">DSM 14429 / JCM 11212 / NBRC 100878 / IC-017</strain>
    </source>
</reference>
<evidence type="ECO:0000256" key="1">
    <source>
        <dbReference type="SAM" id="Phobius"/>
    </source>
</evidence>
<feature type="transmembrane region" description="Helical" evidence="1">
    <location>
        <begin position="20"/>
        <end position="38"/>
    </location>
</feature>
<dbReference type="EMBL" id="CP002100">
    <property type="protein sequence ID" value="ADN50455.1"/>
    <property type="molecule type" value="Genomic_DNA"/>
</dbReference>
<evidence type="ECO:0000313" key="3">
    <source>
        <dbReference type="Proteomes" id="UP000006681"/>
    </source>
</evidence>
<accession>E1QQG0</accession>
<dbReference type="AlphaFoldDB" id="E1QQG0"/>
<proteinExistence type="predicted"/>
<dbReference type="KEGG" id="vdi:Vdis_1067"/>
<feature type="transmembrane region" description="Helical" evidence="1">
    <location>
        <begin position="71"/>
        <end position="92"/>
    </location>
</feature>
<protein>
    <submittedName>
        <fullName evidence="2">Uncharacterized protein</fullName>
    </submittedName>
</protein>
<name>E1QQG0_VULDI</name>
<dbReference type="HOGENOM" id="CLU_1640067_0_0_2"/>
<feature type="transmembrane region" description="Helical" evidence="1">
    <location>
        <begin position="128"/>
        <end position="152"/>
    </location>
</feature>
<reference evidence="3" key="2">
    <citation type="journal article" date="2010" name="Stand. Genomic Sci.">
        <title>Complete genome sequence of Vulcanisaeta distributa type strain (IC-017T).</title>
        <authorList>
            <person name="Mavromatis K."/>
            <person name="Sikorski J."/>
            <person name="Pabst E."/>
            <person name="Teshima H."/>
            <person name="Lapidus A."/>
            <person name="Lucas S."/>
            <person name="Nolan M."/>
            <person name="Glavina Del Rio T."/>
            <person name="Cheng J."/>
            <person name="Bruce D."/>
            <person name="Goodwin L."/>
            <person name="Pitluck S."/>
            <person name="Liolios K."/>
            <person name="Ivanova N."/>
            <person name="Mikhailova N."/>
            <person name="Pati A."/>
            <person name="Chen A."/>
            <person name="Palaniappan K."/>
            <person name="Land M."/>
            <person name="Hauser L."/>
            <person name="Chang Y."/>
            <person name="Jeffries C."/>
            <person name="Rohde M."/>
            <person name="Spring S."/>
            <person name="Goker M."/>
            <person name="Wirth R."/>
            <person name="Woyke T."/>
            <person name="Bristow J."/>
            <person name="Eisen J."/>
            <person name="Markowitz V."/>
            <person name="Hugenholtz P."/>
            <person name="Klenk H."/>
            <person name="Kyrpides N."/>
        </authorList>
    </citation>
    <scope>NUCLEOTIDE SEQUENCE [LARGE SCALE GENOMIC DNA]</scope>
    <source>
        <strain evidence="3">DSM 14429 / JCM 11212 / NBRC 100878 / IC-017</strain>
    </source>
</reference>
<keyword evidence="1" id="KW-0812">Transmembrane</keyword>
<keyword evidence="1" id="KW-1133">Transmembrane helix</keyword>
<sequence>MLFNPAQVIIVMLNRGLVRFGLVLEFIAEFLYFMIILYPRYFSSILVLLIMLTYTVSSVTMYLGFNGYSGSLSVGSVGALLLMLGSSLLLMTRLIPRSYLIAVVSMGIAFLGDVSISIFFWRTMQRNLLIRVGAVLNAVPIITFIGSLLLAIGISDVKDLG</sequence>
<feature type="transmembrane region" description="Helical" evidence="1">
    <location>
        <begin position="45"/>
        <end position="65"/>
    </location>
</feature>
<feature type="transmembrane region" description="Helical" evidence="1">
    <location>
        <begin position="99"/>
        <end position="122"/>
    </location>
</feature>
<evidence type="ECO:0000313" key="2">
    <source>
        <dbReference type="EMBL" id="ADN50455.1"/>
    </source>
</evidence>
<keyword evidence="1" id="KW-0472">Membrane</keyword>